<organism evidence="3 4">
    <name type="scientific">Papaver atlanticum</name>
    <dbReference type="NCBI Taxonomy" id="357466"/>
    <lineage>
        <taxon>Eukaryota</taxon>
        <taxon>Viridiplantae</taxon>
        <taxon>Streptophyta</taxon>
        <taxon>Embryophyta</taxon>
        <taxon>Tracheophyta</taxon>
        <taxon>Spermatophyta</taxon>
        <taxon>Magnoliopsida</taxon>
        <taxon>Ranunculales</taxon>
        <taxon>Papaveraceae</taxon>
        <taxon>Papaveroideae</taxon>
        <taxon>Papaver</taxon>
    </lineage>
</organism>
<dbReference type="EMBL" id="JAJJMB010008256">
    <property type="protein sequence ID" value="KAI3924920.1"/>
    <property type="molecule type" value="Genomic_DNA"/>
</dbReference>
<name>A0AAD4SV18_9MAGN</name>
<gene>
    <name evidence="3" type="ORF">MKW98_031171</name>
</gene>
<feature type="compositionally biased region" description="Low complexity" evidence="2">
    <location>
        <begin position="509"/>
        <end position="519"/>
    </location>
</feature>
<feature type="compositionally biased region" description="Polar residues" evidence="2">
    <location>
        <begin position="468"/>
        <end position="481"/>
    </location>
</feature>
<feature type="compositionally biased region" description="Low complexity" evidence="2">
    <location>
        <begin position="457"/>
        <end position="467"/>
    </location>
</feature>
<feature type="compositionally biased region" description="Basic and acidic residues" evidence="2">
    <location>
        <begin position="244"/>
        <end position="260"/>
    </location>
</feature>
<feature type="compositionally biased region" description="Acidic residues" evidence="2">
    <location>
        <begin position="88"/>
        <end position="99"/>
    </location>
</feature>
<feature type="compositionally biased region" description="Polar residues" evidence="2">
    <location>
        <begin position="499"/>
        <end position="508"/>
    </location>
</feature>
<dbReference type="PANTHER" id="PTHR33701">
    <property type="entry name" value="TRANSMEMBRANE PROTEIN"/>
    <property type="match status" value="1"/>
</dbReference>
<feature type="region of interest" description="Disordered" evidence="2">
    <location>
        <begin position="88"/>
        <end position="212"/>
    </location>
</feature>
<reference evidence="3" key="1">
    <citation type="submission" date="2022-04" db="EMBL/GenBank/DDBJ databases">
        <title>A functionally conserved STORR gene fusion in Papaver species that diverged 16.8 million years ago.</title>
        <authorList>
            <person name="Catania T."/>
        </authorList>
    </citation>
    <scope>NUCLEOTIDE SEQUENCE</scope>
    <source>
        <strain evidence="3">S-188037</strain>
    </source>
</reference>
<protein>
    <submittedName>
        <fullName evidence="3">Uncharacterized protein</fullName>
    </submittedName>
</protein>
<sequence>MIGGTKTMEDSTLTTIEFLRARLLSERSASKTAKQKADELAKRVVELEEQLISVSLERKKTEKETEEVITILESNGISDFMEALDSSSDEEQILVESGDDTASSSKESSTLPTGRSLSWKSNNGGSSNSAEKRCTNQARRREGRFLSTSGSSSKPRLGKSCRQIKRMDLRSPADDVDDESLRLYSPANGFDYGSGNSSGHYENNSKNSETGLNENVEDTAECLGSDLVVYRSEGTSASVNVNESKSDAGMENENESKSDAGMENEIGDQTKLIGWYEAEEIAQREWEEKFREDGSCTPDSRKRSGNQSDITEERNEVRAKDEFLDIISSYGKEAKSAAEVAYYSRNQENLKTVSNGCILATPPLETGYPEILRSHSMPFNKSLTSFPDYSFNNRVMDLGSTAVGNQKYEECPSFTSSCGSSSGRQVQRCVSYYEGNISREETFRSVHKRQQKVEEWSSYSPLRGSSSGHQVQRSASFTQGDTYRGRRSLRSVQKHQQKNEMSPYTSPCGSSSGRQVQRSSFHDGGDSFREVTSRDGQKYNQPMQLCGTPTNLGSVLDELQRAKLSLKHELIKLPSSTLGICPPPLVGYTGSSPFPALTAGISMEIVPLGCDSLFRVPTDMQSLGNNRILRVGSPGPAHPLGKLGNCPGTHFVRGRRAYI</sequence>
<feature type="compositionally biased region" description="Basic and acidic residues" evidence="2">
    <location>
        <begin position="130"/>
        <end position="144"/>
    </location>
</feature>
<feature type="region of interest" description="Disordered" evidence="2">
    <location>
        <begin position="287"/>
        <end position="316"/>
    </location>
</feature>
<feature type="compositionally biased region" description="Basic and acidic residues" evidence="2">
    <location>
        <begin position="287"/>
        <end position="302"/>
    </location>
</feature>
<feature type="compositionally biased region" description="Basic and acidic residues" evidence="2">
    <location>
        <begin position="520"/>
        <end position="537"/>
    </location>
</feature>
<feature type="region of interest" description="Disordered" evidence="2">
    <location>
        <begin position="235"/>
        <end position="261"/>
    </location>
</feature>
<proteinExistence type="predicted"/>
<accession>A0AAD4SV18</accession>
<dbReference type="AlphaFoldDB" id="A0AAD4SV18"/>
<evidence type="ECO:0000313" key="4">
    <source>
        <dbReference type="Proteomes" id="UP001202328"/>
    </source>
</evidence>
<feature type="compositionally biased region" description="Basic residues" evidence="2">
    <location>
        <begin position="485"/>
        <end position="496"/>
    </location>
</feature>
<keyword evidence="1" id="KW-0175">Coiled coil</keyword>
<evidence type="ECO:0000313" key="3">
    <source>
        <dbReference type="EMBL" id="KAI3924920.1"/>
    </source>
</evidence>
<feature type="region of interest" description="Disordered" evidence="2">
    <location>
        <begin position="455"/>
        <end position="546"/>
    </location>
</feature>
<dbReference type="Proteomes" id="UP001202328">
    <property type="component" value="Unassembled WGS sequence"/>
</dbReference>
<feature type="coiled-coil region" evidence="1">
    <location>
        <begin position="30"/>
        <end position="64"/>
    </location>
</feature>
<keyword evidence="4" id="KW-1185">Reference proteome</keyword>
<feature type="compositionally biased region" description="Polar residues" evidence="2">
    <location>
        <begin position="100"/>
        <end position="120"/>
    </location>
</feature>
<comment type="caution">
    <text evidence="3">The sequence shown here is derived from an EMBL/GenBank/DDBJ whole genome shotgun (WGS) entry which is preliminary data.</text>
</comment>
<dbReference type="PANTHER" id="PTHR33701:SF3">
    <property type="entry name" value="TRANSCRIPTIONAL REGULATOR ATRX"/>
    <property type="match status" value="1"/>
</dbReference>
<evidence type="ECO:0000256" key="1">
    <source>
        <dbReference type="SAM" id="Coils"/>
    </source>
</evidence>
<evidence type="ECO:0000256" key="2">
    <source>
        <dbReference type="SAM" id="MobiDB-lite"/>
    </source>
</evidence>
<feature type="compositionally biased region" description="Polar residues" evidence="2">
    <location>
        <begin position="194"/>
        <end position="212"/>
    </location>
</feature>